<dbReference type="EMBL" id="MU004199">
    <property type="protein sequence ID" value="KAF2489300.1"/>
    <property type="molecule type" value="Genomic_DNA"/>
</dbReference>
<name>A0A6A6QBD0_9PEZI</name>
<reference evidence="2" key="1">
    <citation type="journal article" date="2020" name="Stud. Mycol.">
        <title>101 Dothideomycetes genomes: a test case for predicting lifestyles and emergence of pathogens.</title>
        <authorList>
            <person name="Haridas S."/>
            <person name="Albert R."/>
            <person name="Binder M."/>
            <person name="Bloem J."/>
            <person name="Labutti K."/>
            <person name="Salamov A."/>
            <person name="Andreopoulos B."/>
            <person name="Baker S."/>
            <person name="Barry K."/>
            <person name="Bills G."/>
            <person name="Bluhm B."/>
            <person name="Cannon C."/>
            <person name="Castanera R."/>
            <person name="Culley D."/>
            <person name="Daum C."/>
            <person name="Ezra D."/>
            <person name="Gonzalez J."/>
            <person name="Henrissat B."/>
            <person name="Kuo A."/>
            <person name="Liang C."/>
            <person name="Lipzen A."/>
            <person name="Lutzoni F."/>
            <person name="Magnuson J."/>
            <person name="Mondo S."/>
            <person name="Nolan M."/>
            <person name="Ohm R."/>
            <person name="Pangilinan J."/>
            <person name="Park H.-J."/>
            <person name="Ramirez L."/>
            <person name="Alfaro M."/>
            <person name="Sun H."/>
            <person name="Tritt A."/>
            <person name="Yoshinaga Y."/>
            <person name="Zwiers L.-H."/>
            <person name="Turgeon B."/>
            <person name="Goodwin S."/>
            <person name="Spatafora J."/>
            <person name="Crous P."/>
            <person name="Grigoriev I."/>
        </authorList>
    </citation>
    <scope>NUCLEOTIDE SEQUENCE</scope>
    <source>
        <strain evidence="2">CBS 269.34</strain>
    </source>
</reference>
<feature type="chain" id="PRO_5025634577" description="Apple domain-containing protein" evidence="1">
    <location>
        <begin position="19"/>
        <end position="167"/>
    </location>
</feature>
<feature type="signal peptide" evidence="1">
    <location>
        <begin position="1"/>
        <end position="18"/>
    </location>
</feature>
<evidence type="ECO:0000256" key="1">
    <source>
        <dbReference type="SAM" id="SignalP"/>
    </source>
</evidence>
<accession>A0A6A6QBD0</accession>
<dbReference type="AlphaFoldDB" id="A0A6A6QBD0"/>
<sequence length="167" mass="17632">MLSITLLSTLLLATSAFAIPLSKPISKPLTPRAGGPAFTPIPATCPVYTVLPVPLSSSPPRYAPLASVDTSNQVYAAYWDPSSTNDTDVYIGCLEQCNGFSGCKAAYIAWDVPTPAGYYGTPGGDLMTGCLMYNRTLVVGDFGVAKEGTHRDGRMGNLSLHTIPAVW</sequence>
<organism evidence="2 3">
    <name type="scientific">Lophium mytilinum</name>
    <dbReference type="NCBI Taxonomy" id="390894"/>
    <lineage>
        <taxon>Eukaryota</taxon>
        <taxon>Fungi</taxon>
        <taxon>Dikarya</taxon>
        <taxon>Ascomycota</taxon>
        <taxon>Pezizomycotina</taxon>
        <taxon>Dothideomycetes</taxon>
        <taxon>Pleosporomycetidae</taxon>
        <taxon>Mytilinidiales</taxon>
        <taxon>Mytilinidiaceae</taxon>
        <taxon>Lophium</taxon>
    </lineage>
</organism>
<dbReference type="Proteomes" id="UP000799750">
    <property type="component" value="Unassembled WGS sequence"/>
</dbReference>
<keyword evidence="1" id="KW-0732">Signal</keyword>
<proteinExistence type="predicted"/>
<protein>
    <recommendedName>
        <fullName evidence="4">Apple domain-containing protein</fullName>
    </recommendedName>
</protein>
<evidence type="ECO:0000313" key="3">
    <source>
        <dbReference type="Proteomes" id="UP000799750"/>
    </source>
</evidence>
<dbReference type="OrthoDB" id="3938895at2759"/>
<gene>
    <name evidence="2" type="ORF">BU16DRAFT_544696</name>
</gene>
<evidence type="ECO:0000313" key="2">
    <source>
        <dbReference type="EMBL" id="KAF2489300.1"/>
    </source>
</evidence>
<evidence type="ECO:0008006" key="4">
    <source>
        <dbReference type="Google" id="ProtNLM"/>
    </source>
</evidence>
<keyword evidence="3" id="KW-1185">Reference proteome</keyword>